<accession>A0A6A4V4F4</accession>
<keyword evidence="3" id="KW-0325">Glycoprotein</keyword>
<reference evidence="9 10" key="1">
    <citation type="submission" date="2019-07" db="EMBL/GenBank/DDBJ databases">
        <title>Draft genome assembly of a fouling barnacle, Amphibalanus amphitrite (Darwin, 1854): The first reference genome for Thecostraca.</title>
        <authorList>
            <person name="Kim W."/>
        </authorList>
    </citation>
    <scope>NUCLEOTIDE SEQUENCE [LARGE SCALE GENOMIC DNA]</scope>
    <source>
        <strain evidence="9">SNU_AA5</strain>
        <tissue evidence="9">Soma without cirri and trophi</tissue>
    </source>
</reference>
<feature type="signal peptide" evidence="7">
    <location>
        <begin position="1"/>
        <end position="23"/>
    </location>
</feature>
<comment type="caution">
    <text evidence="9">The sequence shown here is derived from an EMBL/GenBank/DDBJ whole genome shotgun (WGS) entry which is preliminary data.</text>
</comment>
<evidence type="ECO:0000256" key="4">
    <source>
        <dbReference type="ARBA" id="ARBA00024195"/>
    </source>
</evidence>
<keyword evidence="5" id="KW-0378">Hydrolase</keyword>
<dbReference type="InterPro" id="IPR001254">
    <property type="entry name" value="Trypsin_dom"/>
</dbReference>
<proteinExistence type="inferred from homology"/>
<dbReference type="SMART" id="SM00020">
    <property type="entry name" value="Tryp_SPc"/>
    <property type="match status" value="1"/>
</dbReference>
<dbReference type="InterPro" id="IPR018114">
    <property type="entry name" value="TRYPSIN_HIS"/>
</dbReference>
<evidence type="ECO:0000256" key="3">
    <source>
        <dbReference type="ARBA" id="ARBA00023180"/>
    </source>
</evidence>
<dbReference type="InterPro" id="IPR001314">
    <property type="entry name" value="Peptidase_S1A"/>
</dbReference>
<dbReference type="PROSITE" id="PS50240">
    <property type="entry name" value="TRYPSIN_DOM"/>
    <property type="match status" value="1"/>
</dbReference>
<dbReference type="InterPro" id="IPR043504">
    <property type="entry name" value="Peptidase_S1_PA_chymotrypsin"/>
</dbReference>
<dbReference type="Pfam" id="PF00089">
    <property type="entry name" value="Trypsin"/>
    <property type="match status" value="1"/>
</dbReference>
<dbReference type="PROSITE" id="PS00134">
    <property type="entry name" value="TRYPSIN_HIS"/>
    <property type="match status" value="1"/>
</dbReference>
<dbReference type="Gene3D" id="2.40.10.10">
    <property type="entry name" value="Trypsin-like serine proteases"/>
    <property type="match status" value="1"/>
</dbReference>
<keyword evidence="1 7" id="KW-0732">Signal</keyword>
<dbReference type="SUPFAM" id="SSF50494">
    <property type="entry name" value="Trypsin-like serine proteases"/>
    <property type="match status" value="1"/>
</dbReference>
<keyword evidence="5 9" id="KW-0645">Protease</keyword>
<evidence type="ECO:0000259" key="8">
    <source>
        <dbReference type="PROSITE" id="PS50240"/>
    </source>
</evidence>
<organism evidence="9 10">
    <name type="scientific">Amphibalanus amphitrite</name>
    <name type="common">Striped barnacle</name>
    <name type="synonym">Balanus amphitrite</name>
    <dbReference type="NCBI Taxonomy" id="1232801"/>
    <lineage>
        <taxon>Eukaryota</taxon>
        <taxon>Metazoa</taxon>
        <taxon>Ecdysozoa</taxon>
        <taxon>Arthropoda</taxon>
        <taxon>Crustacea</taxon>
        <taxon>Multicrustacea</taxon>
        <taxon>Cirripedia</taxon>
        <taxon>Thoracica</taxon>
        <taxon>Thoracicalcarea</taxon>
        <taxon>Balanomorpha</taxon>
        <taxon>Balanoidea</taxon>
        <taxon>Balanidae</taxon>
        <taxon>Amphibalaninae</taxon>
        <taxon>Amphibalanus</taxon>
    </lineage>
</organism>
<feature type="domain" description="Peptidase S1" evidence="8">
    <location>
        <begin position="158"/>
        <end position="476"/>
    </location>
</feature>
<evidence type="ECO:0000256" key="5">
    <source>
        <dbReference type="RuleBase" id="RU363034"/>
    </source>
</evidence>
<dbReference type="OrthoDB" id="6339452at2759"/>
<protein>
    <submittedName>
        <fullName evidence="9">Serine protease snake</fullName>
    </submittedName>
</protein>
<dbReference type="PANTHER" id="PTHR24258:SF136">
    <property type="entry name" value="GH06673P-RELATED"/>
    <property type="match status" value="1"/>
</dbReference>
<evidence type="ECO:0000256" key="1">
    <source>
        <dbReference type="ARBA" id="ARBA00022729"/>
    </source>
</evidence>
<dbReference type="InterPro" id="IPR033116">
    <property type="entry name" value="TRYPSIN_SER"/>
</dbReference>
<dbReference type="AlphaFoldDB" id="A0A6A4V4F4"/>
<feature type="region of interest" description="Disordered" evidence="6">
    <location>
        <begin position="178"/>
        <end position="207"/>
    </location>
</feature>
<dbReference type="Proteomes" id="UP000440578">
    <property type="component" value="Unassembled WGS sequence"/>
</dbReference>
<dbReference type="PANTHER" id="PTHR24258">
    <property type="entry name" value="SERINE PROTEASE-RELATED"/>
    <property type="match status" value="1"/>
</dbReference>
<evidence type="ECO:0000313" key="9">
    <source>
        <dbReference type="EMBL" id="KAF0288515.1"/>
    </source>
</evidence>
<dbReference type="PRINTS" id="PR00722">
    <property type="entry name" value="CHYMOTRYPSIN"/>
</dbReference>
<comment type="similarity">
    <text evidence="4">Belongs to the peptidase S1 family. CLIP subfamily.</text>
</comment>
<keyword evidence="2" id="KW-1015">Disulfide bond</keyword>
<keyword evidence="5" id="KW-0720">Serine protease</keyword>
<dbReference type="PROSITE" id="PS00135">
    <property type="entry name" value="TRYPSIN_SER"/>
    <property type="match status" value="1"/>
</dbReference>
<feature type="chain" id="PRO_5025460000" evidence="7">
    <location>
        <begin position="24"/>
        <end position="481"/>
    </location>
</feature>
<feature type="compositionally biased region" description="Polar residues" evidence="6">
    <location>
        <begin position="183"/>
        <end position="195"/>
    </location>
</feature>
<dbReference type="EMBL" id="VIIS01002107">
    <property type="protein sequence ID" value="KAF0288515.1"/>
    <property type="molecule type" value="Genomic_DNA"/>
</dbReference>
<dbReference type="GO" id="GO:0004252">
    <property type="term" value="F:serine-type endopeptidase activity"/>
    <property type="evidence" value="ECO:0007669"/>
    <property type="project" value="InterPro"/>
</dbReference>
<dbReference type="InterPro" id="IPR009003">
    <property type="entry name" value="Peptidase_S1_PA"/>
</dbReference>
<keyword evidence="10" id="KW-1185">Reference proteome</keyword>
<evidence type="ECO:0000256" key="6">
    <source>
        <dbReference type="SAM" id="MobiDB-lite"/>
    </source>
</evidence>
<name>A0A6A4V4F4_AMPAM</name>
<sequence length="481" mass="51177">MLFSVLTVTVLAALMTVPGQVEAQRGRTQECLTPTGFLGSCRYGLCVIAECVTPSGFLGSCRYGRCPSDGGPSPVCARGYSCCVQVTRSRPRGTNRRQGLGPTSFGRKTLLNPQFECGGEPAPEPMPDPSAIVFPRTKRQAPKPGAPTPAPGSGALFVAGGAPEPSTNAVGVLLQPKKPAESVLQTKTTEQSETSPSRRRYKRSPQTAEEAQAFESVWQEYQERVRAGDAPAGYTRQEILEAFRAASAEAALNPDPAPGTSGWTCGAVLISERFMLTAAHCLLGGRPQVVRLGDLNLTSTGDGAPQEYRVLEVISHPEYRHPHVYHDLALLRLDRTVQFSEFVRPFCLFDGRSSLVDKVSHVSGWGATEFGGGQSDVLMGGNVTIWSQSRCAEVYERQLTFKRQLPDGITPALLCAGGEEQDACQGDSGGPMTVLTERGTRLVGIVSAGIGCAAPGIPGLYANVAHHLDWIDGVVYGGQGA</sequence>
<evidence type="ECO:0000256" key="7">
    <source>
        <dbReference type="SAM" id="SignalP"/>
    </source>
</evidence>
<dbReference type="CDD" id="cd00190">
    <property type="entry name" value="Tryp_SPc"/>
    <property type="match status" value="1"/>
</dbReference>
<dbReference type="GO" id="GO:0006508">
    <property type="term" value="P:proteolysis"/>
    <property type="evidence" value="ECO:0007669"/>
    <property type="project" value="UniProtKB-KW"/>
</dbReference>
<feature type="region of interest" description="Disordered" evidence="6">
    <location>
        <begin position="91"/>
        <end position="162"/>
    </location>
</feature>
<evidence type="ECO:0000313" key="10">
    <source>
        <dbReference type="Proteomes" id="UP000440578"/>
    </source>
</evidence>
<gene>
    <name evidence="9" type="primary">snk_0</name>
    <name evidence="9" type="ORF">FJT64_013102</name>
</gene>
<dbReference type="FunFam" id="2.40.10.10:FF:000028">
    <property type="entry name" value="Serine protease easter"/>
    <property type="match status" value="1"/>
</dbReference>
<evidence type="ECO:0000256" key="2">
    <source>
        <dbReference type="ARBA" id="ARBA00023157"/>
    </source>
</evidence>